<gene>
    <name evidence="1" type="ORF">TCM_005552</name>
</gene>
<dbReference type="EMBL" id="CM001879">
    <property type="protein sequence ID" value="EOX96274.1"/>
    <property type="molecule type" value="Genomic_DNA"/>
</dbReference>
<evidence type="ECO:0000313" key="2">
    <source>
        <dbReference type="Proteomes" id="UP000026915"/>
    </source>
</evidence>
<organism evidence="1 2">
    <name type="scientific">Theobroma cacao</name>
    <name type="common">Cacao</name>
    <name type="synonym">Cocoa</name>
    <dbReference type="NCBI Taxonomy" id="3641"/>
    <lineage>
        <taxon>Eukaryota</taxon>
        <taxon>Viridiplantae</taxon>
        <taxon>Streptophyta</taxon>
        <taxon>Embryophyta</taxon>
        <taxon>Tracheophyta</taxon>
        <taxon>Spermatophyta</taxon>
        <taxon>Magnoliopsida</taxon>
        <taxon>eudicotyledons</taxon>
        <taxon>Gunneridae</taxon>
        <taxon>Pentapetalae</taxon>
        <taxon>rosids</taxon>
        <taxon>malvids</taxon>
        <taxon>Malvales</taxon>
        <taxon>Malvaceae</taxon>
        <taxon>Byttnerioideae</taxon>
        <taxon>Theobroma</taxon>
    </lineage>
</organism>
<protein>
    <submittedName>
        <fullName evidence="1">Uncharacterized protein</fullName>
    </submittedName>
</protein>
<reference evidence="1 2" key="1">
    <citation type="journal article" date="2013" name="Genome Biol.">
        <title>The genome sequence of the most widely cultivated cacao type and its use to identify candidate genes regulating pod color.</title>
        <authorList>
            <person name="Motamayor J.C."/>
            <person name="Mockaitis K."/>
            <person name="Schmutz J."/>
            <person name="Haiminen N."/>
            <person name="Iii D.L."/>
            <person name="Cornejo O."/>
            <person name="Findley S.D."/>
            <person name="Zheng P."/>
            <person name="Utro F."/>
            <person name="Royaert S."/>
            <person name="Saski C."/>
            <person name="Jenkins J."/>
            <person name="Podicheti R."/>
            <person name="Zhao M."/>
            <person name="Scheffler B.E."/>
            <person name="Stack J.C."/>
            <person name="Feltus F.A."/>
            <person name="Mustiga G.M."/>
            <person name="Amores F."/>
            <person name="Phillips W."/>
            <person name="Marelli J.P."/>
            <person name="May G.D."/>
            <person name="Shapiro H."/>
            <person name="Ma J."/>
            <person name="Bustamante C.D."/>
            <person name="Schnell R.J."/>
            <person name="Main D."/>
            <person name="Gilbert D."/>
            <person name="Parida L."/>
            <person name="Kuhn D.N."/>
        </authorList>
    </citation>
    <scope>NUCLEOTIDE SEQUENCE [LARGE SCALE GENOMIC DNA]</scope>
    <source>
        <strain evidence="2">cv. Matina 1-6</strain>
    </source>
</reference>
<sequence>MDRNESCSGSINHTVKEVIMEAESHPVIVPPGENKALYDFAEMSRTLYHAEKKVVAKEVIMEAESHPVILPPGENKALYNFAEMSRALYHAEKKVVARRLKTERRKFKRKQRKQEKIMELPENMDLESFVWSKDLLTLEVVY</sequence>
<dbReference type="HOGENOM" id="CLU_1819325_0_0_1"/>
<dbReference type="InParanoid" id="A0A061DU16"/>
<name>A0A061DU16_THECC</name>
<keyword evidence="2" id="KW-1185">Reference proteome</keyword>
<proteinExistence type="predicted"/>
<dbReference type="Proteomes" id="UP000026915">
    <property type="component" value="Chromosome 1"/>
</dbReference>
<dbReference type="AlphaFoldDB" id="A0A061DU16"/>
<dbReference type="Gramene" id="EOX96274">
    <property type="protein sequence ID" value="EOX96274"/>
    <property type="gene ID" value="TCM_005552"/>
</dbReference>
<accession>A0A061DU16</accession>
<evidence type="ECO:0000313" key="1">
    <source>
        <dbReference type="EMBL" id="EOX96274.1"/>
    </source>
</evidence>